<proteinExistence type="predicted"/>
<dbReference type="InterPro" id="IPR000594">
    <property type="entry name" value="ThiF_NAD_FAD-bd"/>
</dbReference>
<dbReference type="PANTHER" id="PTHR10953:SF102">
    <property type="entry name" value="ADENYLYLTRANSFERASE AND SULFURTRANSFERASE MOCS3"/>
    <property type="match status" value="1"/>
</dbReference>
<sequence>MSYDGRPVSVSGRLIMIHGFTDEQITRYSRHIILQEVGGKGQQKLLSSKVLCIGAGGLGSPIIQYLAAAGVGTIGIVDDDVVDLSNLQRQVIHGGNVSVPKVDSAKKYVADLNPDVNIITYNERIGPGNILDIIKDYDVIVDGSDNFATRYLVNDACVLAKKPLSHGSIFRFEGQAMTVVPGEGPCYRCLFEHAPPADMVPSCQEAGVLGVLPGVIGTIQATEVIKYLLGVGELLNGRLVFYDALNMSFDEIKVRKDPSCPVCGEKPSITSIEDENYLHGDGVCTLG</sequence>
<dbReference type="Pfam" id="PF00899">
    <property type="entry name" value="ThiF"/>
    <property type="match status" value="1"/>
</dbReference>
<dbReference type="GO" id="GO:0016779">
    <property type="term" value="F:nucleotidyltransferase activity"/>
    <property type="evidence" value="ECO:0007669"/>
    <property type="project" value="UniProtKB-KW"/>
</dbReference>
<keyword evidence="6" id="KW-1185">Reference proteome</keyword>
<dbReference type="GO" id="GO:0008146">
    <property type="term" value="F:sulfotransferase activity"/>
    <property type="evidence" value="ECO:0007669"/>
    <property type="project" value="TreeGrafter"/>
</dbReference>
<keyword evidence="3" id="KW-0067">ATP-binding</keyword>
<evidence type="ECO:0000256" key="3">
    <source>
        <dbReference type="ARBA" id="ARBA00022840"/>
    </source>
</evidence>
<dbReference type="PANTHER" id="PTHR10953">
    <property type="entry name" value="UBIQUITIN-ACTIVATING ENZYME E1"/>
    <property type="match status" value="1"/>
</dbReference>
<dbReference type="Proteomes" id="UP000198535">
    <property type="component" value="Unassembled WGS sequence"/>
</dbReference>
<evidence type="ECO:0000313" key="6">
    <source>
        <dbReference type="Proteomes" id="UP000198535"/>
    </source>
</evidence>
<dbReference type="GO" id="GO:0008641">
    <property type="term" value="F:ubiquitin-like modifier activating enzyme activity"/>
    <property type="evidence" value="ECO:0007669"/>
    <property type="project" value="InterPro"/>
</dbReference>
<evidence type="ECO:0000256" key="1">
    <source>
        <dbReference type="ARBA" id="ARBA00022679"/>
    </source>
</evidence>
<feature type="domain" description="THIF-type NAD/FAD binding fold" evidence="4">
    <location>
        <begin position="28"/>
        <end position="262"/>
    </location>
</feature>
<reference evidence="6" key="1">
    <citation type="submission" date="2016-10" db="EMBL/GenBank/DDBJ databases">
        <authorList>
            <person name="Varghese N."/>
            <person name="Submissions S."/>
        </authorList>
    </citation>
    <scope>NUCLEOTIDE SEQUENCE [LARGE SCALE GENOMIC DNA]</scope>
    <source>
        <strain evidence="6">Mob M</strain>
    </source>
</reference>
<keyword evidence="5" id="KW-0548">Nucleotidyltransferase</keyword>
<dbReference type="CDD" id="cd00757">
    <property type="entry name" value="ThiF_MoeB_HesA_family"/>
    <property type="match status" value="1"/>
</dbReference>
<dbReference type="FunFam" id="3.40.50.720:FF:000033">
    <property type="entry name" value="Adenylyltransferase and sulfurtransferase MOCS3"/>
    <property type="match status" value="1"/>
</dbReference>
<dbReference type="GO" id="GO:0004792">
    <property type="term" value="F:thiosulfate-cyanide sulfurtransferase activity"/>
    <property type="evidence" value="ECO:0007669"/>
    <property type="project" value="TreeGrafter"/>
</dbReference>
<name>A0A1I4NW71_9EURY</name>
<accession>A0A1I4NW71</accession>
<evidence type="ECO:0000313" key="5">
    <source>
        <dbReference type="EMBL" id="SFM19373.1"/>
    </source>
</evidence>
<dbReference type="STRING" id="487685.SAMN04488696_0280"/>
<dbReference type="Gene3D" id="3.40.50.720">
    <property type="entry name" value="NAD(P)-binding Rossmann-like Domain"/>
    <property type="match status" value="1"/>
</dbReference>
<protein>
    <submittedName>
        <fullName evidence="5">Adenylyltransferase and sulfurtransferase</fullName>
    </submittedName>
</protein>
<dbReference type="NCBIfam" id="NF004281">
    <property type="entry name" value="PRK05690.1"/>
    <property type="match status" value="1"/>
</dbReference>
<dbReference type="SUPFAM" id="SSF69572">
    <property type="entry name" value="Activating enzymes of the ubiquitin-like proteins"/>
    <property type="match status" value="1"/>
</dbReference>
<keyword evidence="1 5" id="KW-0808">Transferase</keyword>
<organism evidence="5 6">
    <name type="scientific">Methanolobus profundi</name>
    <dbReference type="NCBI Taxonomy" id="487685"/>
    <lineage>
        <taxon>Archaea</taxon>
        <taxon>Methanobacteriati</taxon>
        <taxon>Methanobacteriota</taxon>
        <taxon>Stenosarchaea group</taxon>
        <taxon>Methanomicrobia</taxon>
        <taxon>Methanosarcinales</taxon>
        <taxon>Methanosarcinaceae</taxon>
        <taxon>Methanolobus</taxon>
    </lineage>
</organism>
<dbReference type="InterPro" id="IPR045886">
    <property type="entry name" value="ThiF/MoeB/HesA"/>
</dbReference>
<dbReference type="InterPro" id="IPR035985">
    <property type="entry name" value="Ubiquitin-activating_enz"/>
</dbReference>
<keyword evidence="2" id="KW-0547">Nucleotide-binding</keyword>
<dbReference type="RefSeq" id="WP_245747801.1">
    <property type="nucleotide sequence ID" value="NZ_FOUJ01000001.1"/>
</dbReference>
<dbReference type="GO" id="GO:0005524">
    <property type="term" value="F:ATP binding"/>
    <property type="evidence" value="ECO:0007669"/>
    <property type="project" value="UniProtKB-KW"/>
</dbReference>
<dbReference type="AlphaFoldDB" id="A0A1I4NW71"/>
<evidence type="ECO:0000256" key="2">
    <source>
        <dbReference type="ARBA" id="ARBA00022741"/>
    </source>
</evidence>
<dbReference type="GO" id="GO:0005829">
    <property type="term" value="C:cytosol"/>
    <property type="evidence" value="ECO:0007669"/>
    <property type="project" value="TreeGrafter"/>
</dbReference>
<dbReference type="EMBL" id="FOUJ01000001">
    <property type="protein sequence ID" value="SFM19373.1"/>
    <property type="molecule type" value="Genomic_DNA"/>
</dbReference>
<gene>
    <name evidence="5" type="ORF">SAMN04488696_0280</name>
</gene>
<evidence type="ECO:0000259" key="4">
    <source>
        <dbReference type="Pfam" id="PF00899"/>
    </source>
</evidence>